<dbReference type="GO" id="GO:0009249">
    <property type="term" value="P:protein lipoylation"/>
    <property type="evidence" value="ECO:0007669"/>
    <property type="project" value="InterPro"/>
</dbReference>
<comment type="catalytic activity">
    <reaction evidence="6 7">
        <text>octanoyl-[ACP] + L-lysyl-[protein] = N(6)-octanoyl-L-lysyl-[protein] + holo-[ACP] + H(+)</text>
        <dbReference type="Rhea" id="RHEA:17665"/>
        <dbReference type="Rhea" id="RHEA-COMP:9636"/>
        <dbReference type="Rhea" id="RHEA-COMP:9685"/>
        <dbReference type="Rhea" id="RHEA-COMP:9752"/>
        <dbReference type="Rhea" id="RHEA-COMP:9928"/>
        <dbReference type="ChEBI" id="CHEBI:15378"/>
        <dbReference type="ChEBI" id="CHEBI:29969"/>
        <dbReference type="ChEBI" id="CHEBI:64479"/>
        <dbReference type="ChEBI" id="CHEBI:78463"/>
        <dbReference type="ChEBI" id="CHEBI:78809"/>
        <dbReference type="EC" id="2.3.1.181"/>
    </reaction>
</comment>
<keyword evidence="2 6" id="KW-0963">Cytoplasm</keyword>
<dbReference type="EC" id="2.3.1.181" evidence="6 7"/>
<evidence type="ECO:0000256" key="4">
    <source>
        <dbReference type="ARBA" id="ARBA00023315"/>
    </source>
</evidence>
<accession>A0A8E4G3G0</accession>
<dbReference type="EMBL" id="LR861803">
    <property type="protein sequence ID" value="CAD1787708.1"/>
    <property type="molecule type" value="Genomic_DNA"/>
</dbReference>
<dbReference type="KEGG" id="xeu:XSP_000690"/>
<reference evidence="12 14" key="1">
    <citation type="submission" date="2020-07" db="EMBL/GenBank/DDBJ databases">
        <authorList>
            <person name="Teixeira M."/>
        </authorList>
    </citation>
    <scope>NUCLEOTIDE SEQUENCE</scope>
    <source>
        <strain evidence="13">1</strain>
        <strain evidence="12">Xanthomonas sp. CPBF 367</strain>
    </source>
</reference>
<keyword evidence="3 6" id="KW-0808">Transferase</keyword>
<evidence type="ECO:0000256" key="5">
    <source>
        <dbReference type="ARBA" id="ARBA00024732"/>
    </source>
</evidence>
<dbReference type="InterPro" id="IPR045864">
    <property type="entry name" value="aa-tRNA-synth_II/BPL/LPL"/>
</dbReference>
<dbReference type="HAMAP" id="MF_00013">
    <property type="entry name" value="LipB"/>
    <property type="match status" value="1"/>
</dbReference>
<evidence type="ECO:0000313" key="14">
    <source>
        <dbReference type="Proteomes" id="UP000515493"/>
    </source>
</evidence>
<name>A0A8E4G3G0_9XANT</name>
<dbReference type="NCBIfam" id="TIGR00214">
    <property type="entry name" value="lipB"/>
    <property type="match status" value="1"/>
</dbReference>
<dbReference type="PANTHER" id="PTHR10993">
    <property type="entry name" value="OCTANOYLTRANSFERASE"/>
    <property type="match status" value="1"/>
</dbReference>
<dbReference type="InterPro" id="IPR020605">
    <property type="entry name" value="Octanoyltransferase_CS"/>
</dbReference>
<feature type="binding site" evidence="6 9">
    <location>
        <begin position="150"/>
        <end position="152"/>
    </location>
    <ligand>
        <name>substrate</name>
    </ligand>
</feature>
<dbReference type="InterPro" id="IPR004143">
    <property type="entry name" value="BPL_LPL_catalytic"/>
</dbReference>
<feature type="active site" description="Acyl-thioester intermediate" evidence="6 8">
    <location>
        <position position="181"/>
    </location>
</feature>
<dbReference type="SUPFAM" id="SSF55681">
    <property type="entry name" value="Class II aaRS and biotin synthetases"/>
    <property type="match status" value="1"/>
</dbReference>
<feature type="domain" description="BPL/LPL catalytic" evidence="11">
    <location>
        <begin position="44"/>
        <end position="219"/>
    </location>
</feature>
<dbReference type="NCBIfam" id="NF010922">
    <property type="entry name" value="PRK14342.1"/>
    <property type="match status" value="1"/>
</dbReference>
<comment type="subcellular location">
    <subcellularLocation>
        <location evidence="6">Cytoplasm</location>
    </subcellularLocation>
</comment>
<dbReference type="CDD" id="cd16444">
    <property type="entry name" value="LipB"/>
    <property type="match status" value="1"/>
</dbReference>
<proteinExistence type="inferred from homology"/>
<evidence type="ECO:0000313" key="13">
    <source>
        <dbReference type="EMBL" id="CAD1787708.1"/>
    </source>
</evidence>
<feature type="binding site" evidence="6 9">
    <location>
        <begin position="163"/>
        <end position="165"/>
    </location>
    <ligand>
        <name>substrate</name>
    </ligand>
</feature>
<dbReference type="GO" id="GO:0005737">
    <property type="term" value="C:cytoplasm"/>
    <property type="evidence" value="ECO:0007669"/>
    <property type="project" value="UniProtKB-SubCell"/>
</dbReference>
<dbReference type="EMBL" id="LR824641">
    <property type="protein sequence ID" value="CAD0314612.1"/>
    <property type="molecule type" value="Genomic_DNA"/>
</dbReference>
<dbReference type="PROSITE" id="PS01313">
    <property type="entry name" value="LIPB"/>
    <property type="match status" value="1"/>
</dbReference>
<feature type="site" description="Lowers pKa of active site Cys" evidence="6 10">
    <location>
        <position position="147"/>
    </location>
</feature>
<evidence type="ECO:0000256" key="10">
    <source>
        <dbReference type="PIRSR" id="PIRSR016262-3"/>
    </source>
</evidence>
<comment type="similarity">
    <text evidence="6 7">Belongs to the LipB family.</text>
</comment>
<dbReference type="UniPathway" id="UPA00538">
    <property type="reaction ID" value="UER00592"/>
</dbReference>
<dbReference type="GO" id="GO:0033819">
    <property type="term" value="F:lipoyl(octanoyl) transferase activity"/>
    <property type="evidence" value="ECO:0007669"/>
    <property type="project" value="UniProtKB-EC"/>
</dbReference>
<dbReference type="InterPro" id="IPR000544">
    <property type="entry name" value="Octanoyltransferase"/>
</dbReference>
<evidence type="ECO:0000256" key="6">
    <source>
        <dbReference type="HAMAP-Rule" id="MF_00013"/>
    </source>
</evidence>
<dbReference type="Proteomes" id="UP000515493">
    <property type="component" value="Chromosome"/>
</dbReference>
<evidence type="ECO:0000256" key="9">
    <source>
        <dbReference type="PIRSR" id="PIRSR016262-2"/>
    </source>
</evidence>
<feature type="binding site" evidence="6 9">
    <location>
        <begin position="83"/>
        <end position="90"/>
    </location>
    <ligand>
        <name>substrate</name>
    </ligand>
</feature>
<dbReference type="FunFam" id="3.30.930.10:FF:000020">
    <property type="entry name" value="Octanoyltransferase"/>
    <property type="match status" value="1"/>
</dbReference>
<dbReference type="Pfam" id="PF21948">
    <property type="entry name" value="LplA-B_cat"/>
    <property type="match status" value="1"/>
</dbReference>
<dbReference type="Gene3D" id="3.30.930.10">
    <property type="entry name" value="Bira Bifunctional Protein, Domain 2"/>
    <property type="match status" value="1"/>
</dbReference>
<evidence type="ECO:0000256" key="1">
    <source>
        <dbReference type="ARBA" id="ARBA00004821"/>
    </source>
</evidence>
<gene>
    <name evidence="6 12" type="primary">lipB</name>
    <name evidence="12" type="ORF">XSP_000690</name>
</gene>
<comment type="miscellaneous">
    <text evidence="6">In the reaction, the free carboxyl group of octanoic acid is attached via an amide linkage to the epsilon-amino group of a specific lysine residue of lipoyl domains of lipoate-dependent enzymes.</text>
</comment>
<dbReference type="PROSITE" id="PS51733">
    <property type="entry name" value="BPL_LPL_CATALYTIC"/>
    <property type="match status" value="1"/>
</dbReference>
<dbReference type="PANTHER" id="PTHR10993:SF7">
    <property type="entry name" value="LIPOYLTRANSFERASE 2, MITOCHONDRIAL-RELATED"/>
    <property type="match status" value="1"/>
</dbReference>
<evidence type="ECO:0000313" key="12">
    <source>
        <dbReference type="EMBL" id="CAD0314612.1"/>
    </source>
</evidence>
<evidence type="ECO:0000256" key="8">
    <source>
        <dbReference type="PIRSR" id="PIRSR016262-1"/>
    </source>
</evidence>
<sequence>MDAVAVQTLAGPVPALPAQWRDLGRQEYAPVWRAMQRFTDARDDATADEVWAVEHAPVFTLGQAGKPEHVLAPGEIPVLQVDRGGQVTYHGPGQLVVYPLLDLRRLRIGVRDYVCKIEQALIDTLEEWNIVAERRDGAPGVYVGGAKIAALGIRVRRGCTFHGLSFNVAMDLEPFHRINPCGYQGLQVTSVLDLGGPSGMDAVKAVLLDQLARQFGLVLQPASALPDLSLPA</sequence>
<protein>
    <recommendedName>
        <fullName evidence="6 7">Octanoyltransferase</fullName>
        <ecNumber evidence="6 7">2.3.1.181</ecNumber>
    </recommendedName>
    <alternativeName>
        <fullName evidence="6">Lipoate-protein ligase B</fullName>
    </alternativeName>
    <alternativeName>
        <fullName evidence="6">Lipoyl/octanoyl transferase</fullName>
    </alternativeName>
    <alternativeName>
        <fullName evidence="6">Octanoyl-[acyl-carrier-protein]-protein N-octanoyltransferase</fullName>
    </alternativeName>
</protein>
<evidence type="ECO:0000256" key="7">
    <source>
        <dbReference type="PIRNR" id="PIRNR016262"/>
    </source>
</evidence>
<dbReference type="AlphaFoldDB" id="A0A8E4G3G0"/>
<comment type="pathway">
    <text evidence="1 6 7">Protein modification; protein lipoylation via endogenous pathway; protein N(6)-(lipoyl)lysine from octanoyl-[acyl-carrier-protein]: step 1/2.</text>
</comment>
<evidence type="ECO:0000256" key="3">
    <source>
        <dbReference type="ARBA" id="ARBA00022679"/>
    </source>
</evidence>
<keyword evidence="4 6" id="KW-0012">Acyltransferase</keyword>
<comment type="function">
    <text evidence="5 6 7">Catalyzes the transfer of endogenously produced octanoic acid from octanoyl-acyl-carrier-protein onto the lipoyl domains of lipoate-dependent enzymes. Lipoyl-ACP can also act as a substrate although octanoyl-ACP is likely to be the physiological substrate.</text>
</comment>
<evidence type="ECO:0000259" key="11">
    <source>
        <dbReference type="PROSITE" id="PS51733"/>
    </source>
</evidence>
<dbReference type="RefSeq" id="WP_104583779.1">
    <property type="nucleotide sequence ID" value="NZ_JAASRB010000002.1"/>
</dbReference>
<evidence type="ECO:0000256" key="2">
    <source>
        <dbReference type="ARBA" id="ARBA00022490"/>
    </source>
</evidence>
<dbReference type="PIRSF" id="PIRSF016262">
    <property type="entry name" value="LPLase"/>
    <property type="match status" value="1"/>
</dbReference>
<organism evidence="12">
    <name type="scientific">Xanthomonas euroxanthea</name>
    <dbReference type="NCBI Taxonomy" id="2259622"/>
    <lineage>
        <taxon>Bacteria</taxon>
        <taxon>Pseudomonadati</taxon>
        <taxon>Pseudomonadota</taxon>
        <taxon>Gammaproteobacteria</taxon>
        <taxon>Lysobacterales</taxon>
        <taxon>Lysobacteraceae</taxon>
        <taxon>Xanthomonas</taxon>
    </lineage>
</organism>